<dbReference type="InterPro" id="IPR017871">
    <property type="entry name" value="ABC_transporter-like_CS"/>
</dbReference>
<protein>
    <submittedName>
        <fullName evidence="10">ATP-binding cassette subfamily C protein</fullName>
    </submittedName>
</protein>
<dbReference type="EMBL" id="RKQK01000005">
    <property type="protein sequence ID" value="RPE63174.1"/>
    <property type="molecule type" value="Genomic_DNA"/>
</dbReference>
<dbReference type="GO" id="GO:0034040">
    <property type="term" value="F:ATPase-coupled lipid transmembrane transporter activity"/>
    <property type="evidence" value="ECO:0007669"/>
    <property type="project" value="TreeGrafter"/>
</dbReference>
<evidence type="ECO:0000313" key="10">
    <source>
        <dbReference type="EMBL" id="RPE63174.1"/>
    </source>
</evidence>
<dbReference type="InterPro" id="IPR010128">
    <property type="entry name" value="ATPase_T1SS_PrtD-like"/>
</dbReference>
<dbReference type="GO" id="GO:0030256">
    <property type="term" value="C:type I protein secretion system complex"/>
    <property type="evidence" value="ECO:0007669"/>
    <property type="project" value="InterPro"/>
</dbReference>
<feature type="transmembrane region" description="Helical" evidence="7">
    <location>
        <begin position="159"/>
        <end position="177"/>
    </location>
</feature>
<name>A0A3N4UR59_9RHOB</name>
<sequence>MTQDTLRQGKEELAHTRKQSRGLYLATGLFSICINVLMLTGPLFMLQVYDRVLGSGSEATLVALFAIVGFLYLMMGLLDGVRSRVLTRIGARFQVALEERVFKASMQRDAVGAQPQGKASEMDDLSAIKRFLSSPVMAAIYDLPFVPLFLFGIALFHPLLGYLAVGGGVVLVAVTLANRAMSQTPQNIAARAETFSSQMAARLGSEAEAIRALGMQGAAYKRWFRARKIAAHNRVQAADVTMSFAAMSKALRLFLQSAMLALGAWLVLQREISPGAMIASSILLGRALQPVDIMIGQWSSVQRAILGWTSLAELLGRYHKDPKRHSLPRPTASLDVQNLTVIPPGQAQASLRMVSFKVEPTEAIGVIGQSGAGKSTLARALTSVWAPSGGSIRLSHAKLDQYDPDVLGTYIGYLPQRVQLFDGTIAENIAKLSDTPDDAAVVAAARKADAHAMILSLPNGYDTLVSSSGGLLSGGQLQRIGLARAFYGDPVLVILDEPNSNLDNDGSTALNAAIRRHKQEGGSVLIMAHRPSAIQECEKLLVLDKGGLRAFGPRDAVLKQMVQNSQDIIRKSGPGGVQ</sequence>
<proteinExistence type="predicted"/>
<organism evidence="10 11">
    <name type="scientific">Pacificibacter maritimus</name>
    <dbReference type="NCBI Taxonomy" id="762213"/>
    <lineage>
        <taxon>Bacteria</taxon>
        <taxon>Pseudomonadati</taxon>
        <taxon>Pseudomonadota</taxon>
        <taxon>Alphaproteobacteria</taxon>
        <taxon>Rhodobacterales</taxon>
        <taxon>Roseobacteraceae</taxon>
        <taxon>Pacificibacter</taxon>
    </lineage>
</organism>
<dbReference type="GO" id="GO:0005524">
    <property type="term" value="F:ATP binding"/>
    <property type="evidence" value="ECO:0007669"/>
    <property type="project" value="UniProtKB-KW"/>
</dbReference>
<dbReference type="InterPro" id="IPR003593">
    <property type="entry name" value="AAA+_ATPase"/>
</dbReference>
<feature type="transmembrane region" description="Helical" evidence="7">
    <location>
        <begin position="59"/>
        <end position="78"/>
    </location>
</feature>
<feature type="domain" description="ABC transmembrane type-1" evidence="9">
    <location>
        <begin position="25"/>
        <end position="303"/>
    </location>
</feature>
<dbReference type="InterPro" id="IPR003439">
    <property type="entry name" value="ABC_transporter-like_ATP-bd"/>
</dbReference>
<evidence type="ECO:0000256" key="2">
    <source>
        <dbReference type="ARBA" id="ARBA00022692"/>
    </source>
</evidence>
<evidence type="ECO:0000256" key="6">
    <source>
        <dbReference type="ARBA" id="ARBA00023136"/>
    </source>
</evidence>
<keyword evidence="11" id="KW-1185">Reference proteome</keyword>
<accession>A0A3N4UR59</accession>
<dbReference type="PANTHER" id="PTHR24221">
    <property type="entry name" value="ATP-BINDING CASSETTE SUB-FAMILY B"/>
    <property type="match status" value="1"/>
</dbReference>
<evidence type="ECO:0000313" key="11">
    <source>
        <dbReference type="Proteomes" id="UP000269689"/>
    </source>
</evidence>
<feature type="transmembrane region" description="Helical" evidence="7">
    <location>
        <begin position="250"/>
        <end position="268"/>
    </location>
</feature>
<reference evidence="10 11" key="1">
    <citation type="submission" date="2018-11" db="EMBL/GenBank/DDBJ databases">
        <title>Genomic Encyclopedia of Type Strains, Phase IV (KMG-IV): sequencing the most valuable type-strain genomes for metagenomic binning, comparative biology and taxonomic classification.</title>
        <authorList>
            <person name="Goeker M."/>
        </authorList>
    </citation>
    <scope>NUCLEOTIDE SEQUENCE [LARGE SCALE GENOMIC DNA]</scope>
    <source>
        <strain evidence="10 11">DSM 104731</strain>
    </source>
</reference>
<dbReference type="RefSeq" id="WP_123794082.1">
    <property type="nucleotide sequence ID" value="NZ_RKQK01000005.1"/>
</dbReference>
<dbReference type="PROSITE" id="PS00211">
    <property type="entry name" value="ABC_TRANSPORTER_1"/>
    <property type="match status" value="1"/>
</dbReference>
<keyword evidence="3" id="KW-0547">Nucleotide-binding</keyword>
<dbReference type="PROSITE" id="PS50893">
    <property type="entry name" value="ABC_TRANSPORTER_2"/>
    <property type="match status" value="1"/>
</dbReference>
<dbReference type="GO" id="GO:0016887">
    <property type="term" value="F:ATP hydrolysis activity"/>
    <property type="evidence" value="ECO:0007669"/>
    <property type="project" value="InterPro"/>
</dbReference>
<dbReference type="NCBIfam" id="TIGR01842">
    <property type="entry name" value="type_I_sec_PrtD"/>
    <property type="match status" value="1"/>
</dbReference>
<dbReference type="InterPro" id="IPR027417">
    <property type="entry name" value="P-loop_NTPase"/>
</dbReference>
<dbReference type="InterPro" id="IPR039421">
    <property type="entry name" value="Type_1_exporter"/>
</dbReference>
<evidence type="ECO:0000256" key="4">
    <source>
        <dbReference type="ARBA" id="ARBA00022840"/>
    </source>
</evidence>
<feature type="transmembrane region" description="Helical" evidence="7">
    <location>
        <begin position="131"/>
        <end position="153"/>
    </location>
</feature>
<dbReference type="PROSITE" id="PS50929">
    <property type="entry name" value="ABC_TM1F"/>
    <property type="match status" value="1"/>
</dbReference>
<comment type="caution">
    <text evidence="10">The sequence shown here is derived from an EMBL/GenBank/DDBJ whole genome shotgun (WGS) entry which is preliminary data.</text>
</comment>
<dbReference type="Pfam" id="PF00005">
    <property type="entry name" value="ABC_tran"/>
    <property type="match status" value="1"/>
</dbReference>
<dbReference type="Proteomes" id="UP000269689">
    <property type="component" value="Unassembled WGS sequence"/>
</dbReference>
<evidence type="ECO:0000256" key="5">
    <source>
        <dbReference type="ARBA" id="ARBA00022989"/>
    </source>
</evidence>
<dbReference type="GO" id="GO:0005886">
    <property type="term" value="C:plasma membrane"/>
    <property type="evidence" value="ECO:0007669"/>
    <property type="project" value="UniProtKB-SubCell"/>
</dbReference>
<keyword evidence="5 7" id="KW-1133">Transmembrane helix</keyword>
<keyword evidence="6 7" id="KW-0472">Membrane</keyword>
<dbReference type="OrthoDB" id="9808328at2"/>
<evidence type="ECO:0000259" key="9">
    <source>
        <dbReference type="PROSITE" id="PS50929"/>
    </source>
</evidence>
<dbReference type="Gene3D" id="1.20.1560.10">
    <property type="entry name" value="ABC transporter type 1, transmembrane domain"/>
    <property type="match status" value="1"/>
</dbReference>
<dbReference type="GO" id="GO:0030253">
    <property type="term" value="P:protein secretion by the type I secretion system"/>
    <property type="evidence" value="ECO:0007669"/>
    <property type="project" value="InterPro"/>
</dbReference>
<evidence type="ECO:0000259" key="8">
    <source>
        <dbReference type="PROSITE" id="PS50893"/>
    </source>
</evidence>
<keyword evidence="2 7" id="KW-0812">Transmembrane</keyword>
<feature type="domain" description="ABC transporter" evidence="8">
    <location>
        <begin position="334"/>
        <end position="570"/>
    </location>
</feature>
<dbReference type="Pfam" id="PF00664">
    <property type="entry name" value="ABC_membrane"/>
    <property type="match status" value="1"/>
</dbReference>
<comment type="subcellular location">
    <subcellularLocation>
        <location evidence="1">Cell membrane</location>
        <topology evidence="1">Multi-pass membrane protein</topology>
    </subcellularLocation>
</comment>
<dbReference type="SUPFAM" id="SSF52540">
    <property type="entry name" value="P-loop containing nucleoside triphosphate hydrolases"/>
    <property type="match status" value="1"/>
</dbReference>
<keyword evidence="4 10" id="KW-0067">ATP-binding</keyword>
<evidence type="ECO:0000256" key="3">
    <source>
        <dbReference type="ARBA" id="ARBA00022741"/>
    </source>
</evidence>
<dbReference type="SMART" id="SM00382">
    <property type="entry name" value="AAA"/>
    <property type="match status" value="1"/>
</dbReference>
<evidence type="ECO:0000256" key="7">
    <source>
        <dbReference type="SAM" id="Phobius"/>
    </source>
</evidence>
<dbReference type="SUPFAM" id="SSF90123">
    <property type="entry name" value="ABC transporter transmembrane region"/>
    <property type="match status" value="1"/>
</dbReference>
<evidence type="ECO:0000256" key="1">
    <source>
        <dbReference type="ARBA" id="ARBA00004651"/>
    </source>
</evidence>
<dbReference type="GO" id="GO:0140359">
    <property type="term" value="F:ABC-type transporter activity"/>
    <property type="evidence" value="ECO:0007669"/>
    <property type="project" value="InterPro"/>
</dbReference>
<gene>
    <name evidence="10" type="ORF">EDD53_2771</name>
</gene>
<feature type="transmembrane region" description="Helical" evidence="7">
    <location>
        <begin position="21"/>
        <end position="39"/>
    </location>
</feature>
<dbReference type="PANTHER" id="PTHR24221:SF248">
    <property type="entry name" value="ABC TRANSPORTER TRANSMEMBRANE REGION"/>
    <property type="match status" value="1"/>
</dbReference>
<dbReference type="InterPro" id="IPR036640">
    <property type="entry name" value="ABC1_TM_sf"/>
</dbReference>
<dbReference type="InterPro" id="IPR011527">
    <property type="entry name" value="ABC1_TM_dom"/>
</dbReference>
<dbReference type="Gene3D" id="3.40.50.300">
    <property type="entry name" value="P-loop containing nucleotide triphosphate hydrolases"/>
    <property type="match status" value="1"/>
</dbReference>
<dbReference type="AlphaFoldDB" id="A0A3N4UR59"/>